<dbReference type="RefSeq" id="WP_100708540.1">
    <property type="nucleotide sequence ID" value="NZ_NPDR01000001.1"/>
</dbReference>
<sequence length="119" mass="13133">MNLISLFQGREEVPIQSVESVSADWEEAILICSKCAMKINGETNGRKTRLKSELKDALRSEGIKGVKVLEVSCLDVCERNRIAIGSSKNSQMGKHILLSPPGISGRKLLPIILPNRFRS</sequence>
<protein>
    <submittedName>
        <fullName evidence="1">Uncharacterized protein</fullName>
    </submittedName>
</protein>
<reference evidence="1 2" key="1">
    <citation type="submission" date="2017-07" db="EMBL/GenBank/DDBJ databases">
        <title>Leptospira spp. isolated from tropical soils.</title>
        <authorList>
            <person name="Thibeaux R."/>
            <person name="Iraola G."/>
            <person name="Ferres I."/>
            <person name="Bierque E."/>
            <person name="Girault D."/>
            <person name="Soupe-Gilbert M.-E."/>
            <person name="Picardeau M."/>
            <person name="Goarant C."/>
        </authorList>
    </citation>
    <scope>NUCLEOTIDE SEQUENCE [LARGE SCALE GENOMIC DNA]</scope>
    <source>
        <strain evidence="1 2">FH4-C-A2</strain>
    </source>
</reference>
<gene>
    <name evidence="1" type="ORF">CH362_01230</name>
</gene>
<proteinExistence type="predicted"/>
<dbReference type="AlphaFoldDB" id="A0A2M9YFY9"/>
<dbReference type="EMBL" id="NPDR01000001">
    <property type="protein sequence ID" value="PJZ50429.1"/>
    <property type="molecule type" value="Genomic_DNA"/>
</dbReference>
<dbReference type="OrthoDB" id="329859at2"/>
<organism evidence="1 2">
    <name type="scientific">Leptospira saintgironsiae</name>
    <dbReference type="NCBI Taxonomy" id="2023183"/>
    <lineage>
        <taxon>Bacteria</taxon>
        <taxon>Pseudomonadati</taxon>
        <taxon>Spirochaetota</taxon>
        <taxon>Spirochaetia</taxon>
        <taxon>Leptospirales</taxon>
        <taxon>Leptospiraceae</taxon>
        <taxon>Leptospira</taxon>
    </lineage>
</organism>
<comment type="caution">
    <text evidence="1">The sequence shown here is derived from an EMBL/GenBank/DDBJ whole genome shotgun (WGS) entry which is preliminary data.</text>
</comment>
<keyword evidence="2" id="KW-1185">Reference proteome</keyword>
<evidence type="ECO:0000313" key="1">
    <source>
        <dbReference type="EMBL" id="PJZ50429.1"/>
    </source>
</evidence>
<name>A0A2M9YFY9_9LEPT</name>
<accession>A0A2M9YFY9</accession>
<evidence type="ECO:0000313" key="2">
    <source>
        <dbReference type="Proteomes" id="UP000231926"/>
    </source>
</evidence>
<dbReference type="Proteomes" id="UP000231926">
    <property type="component" value="Unassembled WGS sequence"/>
</dbReference>